<sequence length="230" mass="27443">MYNYYTLIIFKYLGCTITDTNTREEEINIRIHNALRCSAALHQVLVSKLLSRRTKIRIYKTVIRPILLYGCETWTLTLKEEEKLLVAERKIMRKILGPTLREDGSWRTRYNAEIETLVGEPNIIGEAKAQRLRWLGHLMRMGEDRKSKAAYLGTPIGRRPIGRPRYRWRDAVELDLRELQAMDWQEKAQDRRLWRSYPLHHYKPLPSAPKYRKSNWHKIQRLIANPFIEE</sequence>
<reference evidence="1" key="1">
    <citation type="submission" date="2025-08" db="UniProtKB">
        <authorList>
            <consortium name="RefSeq"/>
        </authorList>
    </citation>
    <scope>IDENTIFICATION</scope>
</reference>
<dbReference type="Proteomes" id="UP000694872">
    <property type="component" value="Unplaced"/>
</dbReference>
<gene>
    <name evidence="1" type="primary">LOC106122315</name>
</gene>
<evidence type="ECO:0000313" key="1">
    <source>
        <dbReference type="RefSeq" id="XP_013173707.1"/>
    </source>
</evidence>
<dbReference type="KEGG" id="pxu:106122315"/>
<organism evidence="1">
    <name type="scientific">Papilio xuthus</name>
    <name type="common">Asian swallowtail butterfly</name>
    <dbReference type="NCBI Taxonomy" id="66420"/>
    <lineage>
        <taxon>Eukaryota</taxon>
        <taxon>Metazoa</taxon>
        <taxon>Ecdysozoa</taxon>
        <taxon>Arthropoda</taxon>
        <taxon>Hexapoda</taxon>
        <taxon>Insecta</taxon>
        <taxon>Pterygota</taxon>
        <taxon>Neoptera</taxon>
        <taxon>Endopterygota</taxon>
        <taxon>Lepidoptera</taxon>
        <taxon>Glossata</taxon>
        <taxon>Ditrysia</taxon>
        <taxon>Papilionoidea</taxon>
        <taxon>Papilionidae</taxon>
        <taxon>Papilioninae</taxon>
        <taxon>Papilio</taxon>
    </lineage>
</organism>
<proteinExistence type="predicted"/>
<name>A0AAJ6ZJL2_PAPXU</name>
<accession>A0AAJ6ZJL2</accession>
<dbReference type="PANTHER" id="PTHR47027">
    <property type="entry name" value="REVERSE TRANSCRIPTASE DOMAIN-CONTAINING PROTEIN"/>
    <property type="match status" value="1"/>
</dbReference>
<dbReference type="RefSeq" id="XP_013173707.1">
    <property type="nucleotide sequence ID" value="XM_013318253.1"/>
</dbReference>
<dbReference type="PANTHER" id="PTHR47027:SF25">
    <property type="entry name" value="REVERSE TRANSCRIPTASE DOMAIN-CONTAINING PROTEIN"/>
    <property type="match status" value="1"/>
</dbReference>
<dbReference type="AlphaFoldDB" id="A0AAJ6ZJL2"/>
<protein>
    <submittedName>
        <fullName evidence="1">Uncharacterized protein LOC106122315</fullName>
    </submittedName>
</protein>
<dbReference type="GeneID" id="106122315"/>